<dbReference type="EC" id="5.1.3.13" evidence="3 7"/>
<reference evidence="8" key="1">
    <citation type="submission" date="2022-01" db="EMBL/GenBank/DDBJ databases">
        <title>Whole genome-based taxonomy of the Shewanellaceae.</title>
        <authorList>
            <person name="Martin-Rodriguez A.J."/>
        </authorList>
    </citation>
    <scope>NUCLEOTIDE SEQUENCE</scope>
    <source>
        <strain evidence="8">DSM 23803</strain>
    </source>
</reference>
<dbReference type="CDD" id="cd00438">
    <property type="entry name" value="cupin_RmlC"/>
    <property type="match status" value="1"/>
</dbReference>
<dbReference type="Gene3D" id="2.60.120.10">
    <property type="entry name" value="Jelly Rolls"/>
    <property type="match status" value="1"/>
</dbReference>
<evidence type="ECO:0000256" key="2">
    <source>
        <dbReference type="ARBA" id="ARBA00001997"/>
    </source>
</evidence>
<dbReference type="GO" id="GO:0019305">
    <property type="term" value="P:dTDP-rhamnose biosynthetic process"/>
    <property type="evidence" value="ECO:0007669"/>
    <property type="project" value="UniProtKB-UniRule"/>
</dbReference>
<evidence type="ECO:0000256" key="6">
    <source>
        <dbReference type="PIRSR" id="PIRSR600888-3"/>
    </source>
</evidence>
<dbReference type="Pfam" id="PF00908">
    <property type="entry name" value="dTDP_sugar_isom"/>
    <property type="match status" value="1"/>
</dbReference>
<dbReference type="InterPro" id="IPR014710">
    <property type="entry name" value="RmlC-like_jellyroll"/>
</dbReference>
<evidence type="ECO:0000313" key="9">
    <source>
        <dbReference type="Proteomes" id="UP001139408"/>
    </source>
</evidence>
<evidence type="ECO:0000256" key="7">
    <source>
        <dbReference type="RuleBase" id="RU364069"/>
    </source>
</evidence>
<gene>
    <name evidence="8" type="primary">rfbC</name>
    <name evidence="8" type="ORF">L2749_10720</name>
</gene>
<accession>A0A9X2CAD8</accession>
<evidence type="ECO:0000256" key="4">
    <source>
        <dbReference type="ARBA" id="ARBA00019595"/>
    </source>
</evidence>
<proteinExistence type="inferred from homology"/>
<comment type="subunit">
    <text evidence="7">Homodimer.</text>
</comment>
<feature type="active site" description="Proton donor" evidence="5">
    <location>
        <position position="135"/>
    </location>
</feature>
<dbReference type="GO" id="GO:0008830">
    <property type="term" value="F:dTDP-4-dehydrorhamnose 3,5-epimerase activity"/>
    <property type="evidence" value="ECO:0007669"/>
    <property type="project" value="UniProtKB-UniRule"/>
</dbReference>
<dbReference type="PANTHER" id="PTHR21047">
    <property type="entry name" value="DTDP-6-DEOXY-D-GLUCOSE-3,5 EPIMERASE"/>
    <property type="match status" value="1"/>
</dbReference>
<dbReference type="InterPro" id="IPR000888">
    <property type="entry name" value="RmlC-like"/>
</dbReference>
<comment type="caution">
    <text evidence="8">The sequence shown here is derived from an EMBL/GenBank/DDBJ whole genome shotgun (WGS) entry which is preliminary data.</text>
</comment>
<sequence length="187" mass="21832">MKYINTPLEGLIIFTPKQFVDERGFFMETFRQTDFDKVFEQRNLTAPQLVQENQSRSVKHVLRGLHYQQQFPQGKLVRVSHGCIFDIAVDLRQQSKTYGQWFAQELSADNGYQMWVPPGFAHGFYVLSNLADIIYKCSEYYQPNDEYTLAWNDSTLNIQWPLTKEAHPIVSEKDNPNLNPNIIKFGC</sequence>
<dbReference type="RefSeq" id="WP_188925248.1">
    <property type="nucleotide sequence ID" value="NZ_BMQI01000021.1"/>
</dbReference>
<feature type="site" description="Participates in a stacking interaction with the thymidine ring of dTDP-4-oxo-6-deoxyglucose" evidence="6">
    <location>
        <position position="141"/>
    </location>
</feature>
<dbReference type="NCBIfam" id="TIGR01221">
    <property type="entry name" value="rmlC"/>
    <property type="match status" value="1"/>
</dbReference>
<evidence type="ECO:0000256" key="3">
    <source>
        <dbReference type="ARBA" id="ARBA00012098"/>
    </source>
</evidence>
<keyword evidence="7 8" id="KW-0413">Isomerase</keyword>
<comment type="similarity">
    <text evidence="7">Belongs to the dTDP-4-dehydrorhamnose 3,5-epimerase family.</text>
</comment>
<dbReference type="GO" id="GO:0005829">
    <property type="term" value="C:cytosol"/>
    <property type="evidence" value="ECO:0007669"/>
    <property type="project" value="TreeGrafter"/>
</dbReference>
<protein>
    <recommendedName>
        <fullName evidence="4 7">dTDP-4-dehydrorhamnose 3,5-epimerase</fullName>
        <ecNumber evidence="3 7">5.1.3.13</ecNumber>
    </recommendedName>
    <alternativeName>
        <fullName evidence="7">Thymidine diphospho-4-keto-rhamnose 3,5-epimerase</fullName>
    </alternativeName>
</protein>
<comment type="pathway">
    <text evidence="7">Carbohydrate biosynthesis; dTDP-L-rhamnose biosynthesis.</text>
</comment>
<dbReference type="InterPro" id="IPR011051">
    <property type="entry name" value="RmlC_Cupin_sf"/>
</dbReference>
<organism evidence="8 9">
    <name type="scientific">Shewanella algicola</name>
    <dbReference type="NCBI Taxonomy" id="640633"/>
    <lineage>
        <taxon>Bacteria</taxon>
        <taxon>Pseudomonadati</taxon>
        <taxon>Pseudomonadota</taxon>
        <taxon>Gammaproteobacteria</taxon>
        <taxon>Alteromonadales</taxon>
        <taxon>Shewanellaceae</taxon>
        <taxon>Shewanella</taxon>
    </lineage>
</organism>
<dbReference type="EMBL" id="JAKILJ010000021">
    <property type="protein sequence ID" value="MCL1105730.1"/>
    <property type="molecule type" value="Genomic_DNA"/>
</dbReference>
<feature type="active site" description="Proton acceptor" evidence="5">
    <location>
        <position position="66"/>
    </location>
</feature>
<dbReference type="PANTHER" id="PTHR21047:SF2">
    <property type="entry name" value="THYMIDINE DIPHOSPHO-4-KETO-RHAMNOSE 3,5-EPIMERASE"/>
    <property type="match status" value="1"/>
</dbReference>
<evidence type="ECO:0000313" key="8">
    <source>
        <dbReference type="EMBL" id="MCL1105730.1"/>
    </source>
</evidence>
<dbReference type="AlphaFoldDB" id="A0A9X2CAD8"/>
<dbReference type="SUPFAM" id="SSF51182">
    <property type="entry name" value="RmlC-like cupins"/>
    <property type="match status" value="1"/>
</dbReference>
<evidence type="ECO:0000256" key="1">
    <source>
        <dbReference type="ARBA" id="ARBA00001298"/>
    </source>
</evidence>
<dbReference type="Proteomes" id="UP001139408">
    <property type="component" value="Unassembled WGS sequence"/>
</dbReference>
<evidence type="ECO:0000256" key="5">
    <source>
        <dbReference type="PIRSR" id="PIRSR600888-1"/>
    </source>
</evidence>
<name>A0A9X2CAD8_9GAMM</name>
<comment type="catalytic activity">
    <reaction evidence="1 7">
        <text>dTDP-4-dehydro-6-deoxy-alpha-D-glucose = dTDP-4-dehydro-beta-L-rhamnose</text>
        <dbReference type="Rhea" id="RHEA:16969"/>
        <dbReference type="ChEBI" id="CHEBI:57649"/>
        <dbReference type="ChEBI" id="CHEBI:62830"/>
        <dbReference type="EC" id="5.1.3.13"/>
    </reaction>
</comment>
<dbReference type="GO" id="GO:0000271">
    <property type="term" value="P:polysaccharide biosynthetic process"/>
    <property type="evidence" value="ECO:0007669"/>
    <property type="project" value="TreeGrafter"/>
</dbReference>
<comment type="function">
    <text evidence="2 7">Catalyzes the epimerization of the C3' and C5'positions of dTDP-6-deoxy-D-xylo-4-hexulose, forming dTDP-6-deoxy-L-lyxo-4-hexulose.</text>
</comment>
<keyword evidence="9" id="KW-1185">Reference proteome</keyword>